<evidence type="ECO:0000256" key="5">
    <source>
        <dbReference type="SAM" id="SignalP"/>
    </source>
</evidence>
<dbReference type="NCBIfam" id="TIGR02603">
    <property type="entry name" value="CxxCH_TIGR02603"/>
    <property type="match status" value="1"/>
</dbReference>
<dbReference type="SUPFAM" id="SSF63829">
    <property type="entry name" value="Calcium-dependent phosphotriesterase"/>
    <property type="match status" value="1"/>
</dbReference>
<keyword evidence="5" id="KW-0732">Signal</keyword>
<accession>A0A1U7CSQ7</accession>
<dbReference type="PANTHER" id="PTHR33546">
    <property type="entry name" value="LARGE, MULTIFUNCTIONAL SECRETED PROTEIN-RELATED"/>
    <property type="match status" value="1"/>
</dbReference>
<proteinExistence type="predicted"/>
<dbReference type="NCBIfam" id="TIGR02604">
    <property type="entry name" value="Piru_Ver_Nterm"/>
    <property type="match status" value="1"/>
</dbReference>
<name>A0A1U7CSQ7_9BACT</name>
<evidence type="ECO:0000256" key="3">
    <source>
        <dbReference type="ARBA" id="ARBA00023004"/>
    </source>
</evidence>
<dbReference type="InterPro" id="IPR013428">
    <property type="entry name" value="Membrane-bound_put_N"/>
</dbReference>
<dbReference type="Pfam" id="PF13442">
    <property type="entry name" value="Cytochrome_CBB3"/>
    <property type="match status" value="1"/>
</dbReference>
<dbReference type="AlphaFoldDB" id="A0A1U7CSQ7"/>
<dbReference type="InterPro" id="IPR011989">
    <property type="entry name" value="ARM-like"/>
</dbReference>
<feature type="domain" description="Cytochrome c" evidence="6">
    <location>
        <begin position="859"/>
        <end position="991"/>
    </location>
</feature>
<dbReference type="SUPFAM" id="SSF48371">
    <property type="entry name" value="ARM repeat"/>
    <property type="match status" value="1"/>
</dbReference>
<keyword evidence="1 4" id="KW-0349">Heme</keyword>
<dbReference type="RefSeq" id="WP_083713034.1">
    <property type="nucleotide sequence ID" value="NZ_CP019082.1"/>
</dbReference>
<evidence type="ECO:0000256" key="2">
    <source>
        <dbReference type="ARBA" id="ARBA00022723"/>
    </source>
</evidence>
<organism evidence="7 8">
    <name type="scientific">Paludisphaera borealis</name>
    <dbReference type="NCBI Taxonomy" id="1387353"/>
    <lineage>
        <taxon>Bacteria</taxon>
        <taxon>Pseudomonadati</taxon>
        <taxon>Planctomycetota</taxon>
        <taxon>Planctomycetia</taxon>
        <taxon>Isosphaerales</taxon>
        <taxon>Isosphaeraceae</taxon>
        <taxon>Paludisphaera</taxon>
    </lineage>
</organism>
<dbReference type="InterPro" id="IPR055557">
    <property type="entry name" value="DUF7133"/>
</dbReference>
<dbReference type="InterPro" id="IPR013427">
    <property type="entry name" value="Haem-bd_dom_put"/>
</dbReference>
<dbReference type="SUPFAM" id="SSF46626">
    <property type="entry name" value="Cytochrome c"/>
    <property type="match status" value="1"/>
</dbReference>
<keyword evidence="2 4" id="KW-0479">Metal-binding</keyword>
<dbReference type="Pfam" id="PF23500">
    <property type="entry name" value="DUF7133"/>
    <property type="match status" value="1"/>
</dbReference>
<keyword evidence="3 4" id="KW-0408">Iron</keyword>
<evidence type="ECO:0000256" key="1">
    <source>
        <dbReference type="ARBA" id="ARBA00022617"/>
    </source>
</evidence>
<dbReference type="GO" id="GO:0009055">
    <property type="term" value="F:electron transfer activity"/>
    <property type="evidence" value="ECO:0007669"/>
    <property type="project" value="InterPro"/>
</dbReference>
<dbReference type="Gene3D" id="2.120.10.30">
    <property type="entry name" value="TolB, C-terminal domain"/>
    <property type="match status" value="1"/>
</dbReference>
<evidence type="ECO:0000256" key="4">
    <source>
        <dbReference type="PROSITE-ProRule" id="PRU00433"/>
    </source>
</evidence>
<dbReference type="PANTHER" id="PTHR33546:SF1">
    <property type="entry name" value="LARGE, MULTIFUNCTIONAL SECRETED PROTEIN"/>
    <property type="match status" value="1"/>
</dbReference>
<keyword evidence="8" id="KW-1185">Reference proteome</keyword>
<dbReference type="InterPro" id="IPR009056">
    <property type="entry name" value="Cyt_c-like_dom"/>
</dbReference>
<dbReference type="InterPro" id="IPR036909">
    <property type="entry name" value="Cyt_c-like_dom_sf"/>
</dbReference>
<dbReference type="GO" id="GO:0046872">
    <property type="term" value="F:metal ion binding"/>
    <property type="evidence" value="ECO:0007669"/>
    <property type="project" value="UniProtKB-KW"/>
</dbReference>
<dbReference type="EMBL" id="CP019082">
    <property type="protein sequence ID" value="APW61980.1"/>
    <property type="molecule type" value="Genomic_DNA"/>
</dbReference>
<dbReference type="InterPro" id="IPR011042">
    <property type="entry name" value="6-blade_b-propeller_TolB-like"/>
</dbReference>
<dbReference type="KEGG" id="pbor:BSF38_03512"/>
<dbReference type="Proteomes" id="UP000186309">
    <property type="component" value="Chromosome"/>
</dbReference>
<dbReference type="PROSITE" id="PS51007">
    <property type="entry name" value="CYTC"/>
    <property type="match status" value="1"/>
</dbReference>
<reference evidence="8" key="1">
    <citation type="submission" date="2016-12" db="EMBL/GenBank/DDBJ databases">
        <title>Comparative genomics of four Isosphaeraceae planctomycetes: a common pool of plasmids and glycoside hydrolase genes.</title>
        <authorList>
            <person name="Ivanova A."/>
        </authorList>
    </citation>
    <scope>NUCLEOTIDE SEQUENCE [LARGE SCALE GENOMIC DNA]</scope>
    <source>
        <strain evidence="8">PX4</strain>
    </source>
</reference>
<dbReference type="InterPro" id="IPR016024">
    <property type="entry name" value="ARM-type_fold"/>
</dbReference>
<gene>
    <name evidence="7" type="ORF">BSF38_03512</name>
</gene>
<feature type="signal peptide" evidence="5">
    <location>
        <begin position="1"/>
        <end position="29"/>
    </location>
</feature>
<dbReference type="Gene3D" id="1.10.760.10">
    <property type="entry name" value="Cytochrome c-like domain"/>
    <property type="match status" value="1"/>
</dbReference>
<protein>
    <recommendedName>
        <fullName evidence="6">Cytochrome c domain-containing protein</fullName>
    </recommendedName>
</protein>
<evidence type="ECO:0000259" key="6">
    <source>
        <dbReference type="PROSITE" id="PS51007"/>
    </source>
</evidence>
<dbReference type="STRING" id="1387353.BSF38_03512"/>
<dbReference type="OrthoDB" id="225269at2"/>
<feature type="chain" id="PRO_5012933934" description="Cytochrome c domain-containing protein" evidence="5">
    <location>
        <begin position="30"/>
        <end position="1000"/>
    </location>
</feature>
<evidence type="ECO:0000313" key="8">
    <source>
        <dbReference type="Proteomes" id="UP000186309"/>
    </source>
</evidence>
<sequence>MMTVRHGSSLTLSTFAAGLALAVATLSNAAEPPATSLPVPVDQAPARMIIPPGFKVTPFAAEPDVVQPIAFTIDPRGRLWVVENFSYPIWLGGPHGKDRVVIFEDSDGDGKFDRRTVFYEGGTSFTGIELGHGGVWLCATPNLLFIPDRDGDDKPDSAPVVALDGWDVKAQHNMFNALKWGPDGWLWGCNGILSNSRVGRPGTPDGDRTPINTGVWRYHPTRQVFEAVAHGTTNPWGLDFDDYGEAFITNCVIPHLFHVVPGARFQRMFGEDFVVNSYGLIPTCADHLHWAGGHWTESREGKDHAKHSEVGGGHAHVGAMVYLGDNWPDSYRNGAYTFNIHGHRVNHDRLERKGSGYVAHHEPDLLNGNDVWFRGLELKYGPDGAVYFTDWADIGECHENDADNAHRENGRIYKLSYGDPKPVKVDLAKQSDEELAKLQLHKNEWYVRTARRLLQERAIAGGDVSKARDVLNTILRDNPETTRRLRALWTLYAVGALDEKALLGILTDRDESVRGWAVRLLGDAGSISAPVAARLTTLAKDEASPRVRLALASALQRIPVADRWPLAEVLASAKIDPADPMLPLMTWYGVEPLAAADFDRAAEWTTRVQLPMLRNFLARRVVTADAAKGLAALGPVLKLDRDDVRGDVLDGVLDALRGRKQVPRPEGWAEIYAGLAATKDTSVLEKALRLAVILDEPKAIATLRATTLDAKTPADRRARALSTLVERRVPGLGVELRSLLSDAAMRGLALRSMAAYTDADTPKVVLDAYAGLTEAERDDAVATLSARPSWALALLDAVEKGVVPRRDVSVTAARQLLALKDANVAKRLETVWGTIRPTSADKTSLIAKYKSVLASKEPADPSRGRALFQRTCFQCHKLFDGGGDVGPELTGSDRANADYILENVLDPSATVARDYTVSTIGTADGRLISGIIREQNDRTLTIQTANERIILAREDIEDFKPSNVSMMPEGQLERLTDQEIRDLFAYLAAKGQVEAPAAGR</sequence>
<dbReference type="GO" id="GO:0020037">
    <property type="term" value="F:heme binding"/>
    <property type="evidence" value="ECO:0007669"/>
    <property type="project" value="InterPro"/>
</dbReference>
<evidence type="ECO:0000313" key="7">
    <source>
        <dbReference type="EMBL" id="APW61980.1"/>
    </source>
</evidence>
<dbReference type="Gene3D" id="1.25.10.10">
    <property type="entry name" value="Leucine-rich Repeat Variant"/>
    <property type="match status" value="1"/>
</dbReference>